<evidence type="ECO:0000256" key="1">
    <source>
        <dbReference type="ARBA" id="ARBA00023015"/>
    </source>
</evidence>
<feature type="region of interest" description="Disordered" evidence="4">
    <location>
        <begin position="44"/>
        <end position="81"/>
    </location>
</feature>
<evidence type="ECO:0000313" key="6">
    <source>
        <dbReference type="EMBL" id="MCT4332556.1"/>
    </source>
</evidence>
<proteinExistence type="predicted"/>
<evidence type="ECO:0000256" key="4">
    <source>
        <dbReference type="SAM" id="MobiDB-lite"/>
    </source>
</evidence>
<gene>
    <name evidence="6" type="ORF">MU516_06700</name>
</gene>
<dbReference type="Gene3D" id="1.10.10.60">
    <property type="entry name" value="Homeodomain-like"/>
    <property type="match status" value="1"/>
</dbReference>
<dbReference type="RefSeq" id="WP_260276447.1">
    <property type="nucleotide sequence ID" value="NZ_JANAVZ010000003.1"/>
</dbReference>
<dbReference type="InterPro" id="IPR018060">
    <property type="entry name" value="HTH_AraC"/>
</dbReference>
<evidence type="ECO:0000256" key="3">
    <source>
        <dbReference type="ARBA" id="ARBA00023163"/>
    </source>
</evidence>
<dbReference type="InterPro" id="IPR009057">
    <property type="entry name" value="Homeodomain-like_sf"/>
</dbReference>
<keyword evidence="7" id="KW-1185">Reference proteome</keyword>
<feature type="domain" description="HTH araC/xylS-type" evidence="5">
    <location>
        <begin position="252"/>
        <end position="350"/>
    </location>
</feature>
<sequence>MSAYQQGQSGNGFPFGTSLLQHVTLPGATPAQDARLRHANVTSAAIPQGHARQSAGPALSGAGYRAQDSSAEPKVTAPFRSPARLRQATSQPAGLRLFQLRDVLQGGNGRSASPRTRTDHMLIWVTAGGVRLSFPRQHHDLRAGELRLIVAGTAFSILPMPDAAGHVALIAPQMAAAAIPRLPDPGLTASVGEHGPQILAVLSDLAAESADPNSATTGCLLNLLSLRLRQLDRLRPVEAGDPQSQTGHVLLDGFLDLAGRRLGQNGSLADLADELGTTVAALDRACLAARGRRAIEVLHELRLERAVDLLRHSQRSPSRIASDLGYSSHAHFTRAFVAATGRTPEMFRAQPC</sequence>
<dbReference type="PROSITE" id="PS01124">
    <property type="entry name" value="HTH_ARAC_FAMILY_2"/>
    <property type="match status" value="1"/>
</dbReference>
<dbReference type="PANTHER" id="PTHR46796:SF13">
    <property type="entry name" value="HTH-TYPE TRANSCRIPTIONAL ACTIVATOR RHAS"/>
    <property type="match status" value="1"/>
</dbReference>
<dbReference type="InterPro" id="IPR050204">
    <property type="entry name" value="AraC_XylS_family_regulators"/>
</dbReference>
<dbReference type="Pfam" id="PF12833">
    <property type="entry name" value="HTH_18"/>
    <property type="match status" value="1"/>
</dbReference>
<dbReference type="SMART" id="SM00342">
    <property type="entry name" value="HTH_ARAC"/>
    <property type="match status" value="1"/>
</dbReference>
<dbReference type="EMBL" id="JANAVZ010000003">
    <property type="protein sequence ID" value="MCT4332556.1"/>
    <property type="molecule type" value="Genomic_DNA"/>
</dbReference>
<evidence type="ECO:0000313" key="7">
    <source>
        <dbReference type="Proteomes" id="UP001320702"/>
    </source>
</evidence>
<reference evidence="6 7" key="1">
    <citation type="submission" date="2022-04" db="EMBL/GenBank/DDBJ databases">
        <title>Paracoccus sp. YLB-12 draft genome sequence.</title>
        <authorList>
            <person name="Yu L."/>
        </authorList>
    </citation>
    <scope>NUCLEOTIDE SEQUENCE [LARGE SCALE GENOMIC DNA]</scope>
    <source>
        <strain evidence="6 7">YLB-12</strain>
    </source>
</reference>
<evidence type="ECO:0000256" key="2">
    <source>
        <dbReference type="ARBA" id="ARBA00023125"/>
    </source>
</evidence>
<comment type="caution">
    <text evidence="6">The sequence shown here is derived from an EMBL/GenBank/DDBJ whole genome shotgun (WGS) entry which is preliminary data.</text>
</comment>
<protein>
    <submittedName>
        <fullName evidence="6">Helix-turn-helix transcriptional regulator</fullName>
    </submittedName>
</protein>
<organism evidence="6 7">
    <name type="scientific">Paracoccus maritimus</name>
    <dbReference type="NCBI Taxonomy" id="2933292"/>
    <lineage>
        <taxon>Bacteria</taxon>
        <taxon>Pseudomonadati</taxon>
        <taxon>Pseudomonadota</taxon>
        <taxon>Alphaproteobacteria</taxon>
        <taxon>Rhodobacterales</taxon>
        <taxon>Paracoccaceae</taxon>
        <taxon>Paracoccus</taxon>
    </lineage>
</organism>
<keyword evidence="3" id="KW-0804">Transcription</keyword>
<dbReference type="PANTHER" id="PTHR46796">
    <property type="entry name" value="HTH-TYPE TRANSCRIPTIONAL ACTIVATOR RHAS-RELATED"/>
    <property type="match status" value="1"/>
</dbReference>
<accession>A0ABT2K846</accession>
<dbReference type="SUPFAM" id="SSF46689">
    <property type="entry name" value="Homeodomain-like"/>
    <property type="match status" value="1"/>
</dbReference>
<name>A0ABT2K846_9RHOB</name>
<keyword evidence="1" id="KW-0805">Transcription regulation</keyword>
<dbReference type="Proteomes" id="UP001320702">
    <property type="component" value="Unassembled WGS sequence"/>
</dbReference>
<keyword evidence="2" id="KW-0238">DNA-binding</keyword>
<evidence type="ECO:0000259" key="5">
    <source>
        <dbReference type="PROSITE" id="PS01124"/>
    </source>
</evidence>